<evidence type="ECO:0000313" key="7">
    <source>
        <dbReference type="Proteomes" id="UP001500713"/>
    </source>
</evidence>
<keyword evidence="1" id="KW-0805">Transcription regulation</keyword>
<dbReference type="SMART" id="SM00100">
    <property type="entry name" value="cNMP"/>
    <property type="match status" value="1"/>
</dbReference>
<dbReference type="InterPro" id="IPR036390">
    <property type="entry name" value="WH_DNA-bd_sf"/>
</dbReference>
<dbReference type="SMART" id="SM00419">
    <property type="entry name" value="HTH_CRP"/>
    <property type="match status" value="1"/>
</dbReference>
<dbReference type="EMBL" id="BAAAEM010000002">
    <property type="protein sequence ID" value="GAA0470938.1"/>
    <property type="molecule type" value="Genomic_DNA"/>
</dbReference>
<dbReference type="InterPro" id="IPR000595">
    <property type="entry name" value="cNMP-bd_dom"/>
</dbReference>
<dbReference type="InterPro" id="IPR014710">
    <property type="entry name" value="RmlC-like_jellyroll"/>
</dbReference>
<reference evidence="6 7" key="1">
    <citation type="journal article" date="2019" name="Int. J. Syst. Evol. Microbiol.">
        <title>The Global Catalogue of Microorganisms (GCM) 10K type strain sequencing project: providing services to taxonomists for standard genome sequencing and annotation.</title>
        <authorList>
            <consortium name="The Broad Institute Genomics Platform"/>
            <consortium name="The Broad Institute Genome Sequencing Center for Infectious Disease"/>
            <person name="Wu L."/>
            <person name="Ma J."/>
        </authorList>
    </citation>
    <scope>NUCLEOTIDE SEQUENCE [LARGE SCALE GENOMIC DNA]</scope>
    <source>
        <strain evidence="6 7">JCM 14162</strain>
    </source>
</reference>
<evidence type="ECO:0000256" key="1">
    <source>
        <dbReference type="ARBA" id="ARBA00023015"/>
    </source>
</evidence>
<dbReference type="SUPFAM" id="SSF51206">
    <property type="entry name" value="cAMP-binding domain-like"/>
    <property type="match status" value="1"/>
</dbReference>
<dbReference type="CDD" id="cd00038">
    <property type="entry name" value="CAP_ED"/>
    <property type="match status" value="1"/>
</dbReference>
<protein>
    <submittedName>
        <fullName evidence="6">Crp/Fnr family transcriptional regulator</fullName>
    </submittedName>
</protein>
<sequence length="231" mass="25492">MLRGLQLGESRQKMKSTFAAAGFVSLLPENVRSHLLEQGRVRRYEKGELILQRGDTAREFWFIESGIVQIGRYSVDGKLTLFALLGPGESFGEQGFLGDFPRMVDAIAGNDVKLIEIGEADLMTAIESDSEVARIMLKAMANMVQQAFDVINAGRNFSTTERVAQALLQLRVEENGDVAVPVTQQELSELVGVSRISLGKALEKLEADGIIKRRYGRIMVRDWSALLGSSD</sequence>
<dbReference type="InterPro" id="IPR036388">
    <property type="entry name" value="WH-like_DNA-bd_sf"/>
</dbReference>
<dbReference type="Proteomes" id="UP001500713">
    <property type="component" value="Unassembled WGS sequence"/>
</dbReference>
<dbReference type="SUPFAM" id="SSF46785">
    <property type="entry name" value="Winged helix' DNA-binding domain"/>
    <property type="match status" value="1"/>
</dbReference>
<dbReference type="Gene3D" id="2.60.120.10">
    <property type="entry name" value="Jelly Rolls"/>
    <property type="match status" value="1"/>
</dbReference>
<dbReference type="PROSITE" id="PS50042">
    <property type="entry name" value="CNMP_BINDING_3"/>
    <property type="match status" value="1"/>
</dbReference>
<dbReference type="PANTHER" id="PTHR24567">
    <property type="entry name" value="CRP FAMILY TRANSCRIPTIONAL REGULATORY PROTEIN"/>
    <property type="match status" value="1"/>
</dbReference>
<feature type="domain" description="HTH crp-type" evidence="5">
    <location>
        <begin position="157"/>
        <end position="224"/>
    </location>
</feature>
<evidence type="ECO:0000313" key="6">
    <source>
        <dbReference type="EMBL" id="GAA0470938.1"/>
    </source>
</evidence>
<dbReference type="InterPro" id="IPR050397">
    <property type="entry name" value="Env_Response_Regulators"/>
</dbReference>
<dbReference type="InterPro" id="IPR000524">
    <property type="entry name" value="Tscrpt_reg_HTH_GntR"/>
</dbReference>
<comment type="caution">
    <text evidence="6">The sequence shown here is derived from an EMBL/GenBank/DDBJ whole genome shotgun (WGS) entry which is preliminary data.</text>
</comment>
<proteinExistence type="predicted"/>
<evidence type="ECO:0000259" key="5">
    <source>
        <dbReference type="PROSITE" id="PS51063"/>
    </source>
</evidence>
<evidence type="ECO:0000259" key="4">
    <source>
        <dbReference type="PROSITE" id="PS50042"/>
    </source>
</evidence>
<name>A0ABN1A9G6_9SPHN</name>
<dbReference type="InterPro" id="IPR012318">
    <property type="entry name" value="HTH_CRP"/>
</dbReference>
<keyword evidence="7" id="KW-1185">Reference proteome</keyword>
<dbReference type="PRINTS" id="PR00035">
    <property type="entry name" value="HTHGNTR"/>
</dbReference>
<dbReference type="Pfam" id="PF00027">
    <property type="entry name" value="cNMP_binding"/>
    <property type="match status" value="1"/>
</dbReference>
<dbReference type="PROSITE" id="PS51063">
    <property type="entry name" value="HTH_CRP_2"/>
    <property type="match status" value="1"/>
</dbReference>
<evidence type="ECO:0000256" key="3">
    <source>
        <dbReference type="ARBA" id="ARBA00023163"/>
    </source>
</evidence>
<evidence type="ECO:0000256" key="2">
    <source>
        <dbReference type="ARBA" id="ARBA00023125"/>
    </source>
</evidence>
<dbReference type="PANTHER" id="PTHR24567:SF26">
    <property type="entry name" value="REGULATORY PROTEIN YEIL"/>
    <property type="match status" value="1"/>
</dbReference>
<dbReference type="Gene3D" id="1.10.10.10">
    <property type="entry name" value="Winged helix-like DNA-binding domain superfamily/Winged helix DNA-binding domain"/>
    <property type="match status" value="1"/>
</dbReference>
<gene>
    <name evidence="6" type="ORF">GCM10009096_09830</name>
</gene>
<dbReference type="Pfam" id="PF13545">
    <property type="entry name" value="HTH_Crp_2"/>
    <property type="match status" value="1"/>
</dbReference>
<keyword evidence="2" id="KW-0238">DNA-binding</keyword>
<accession>A0ABN1A9G6</accession>
<organism evidence="6 7">
    <name type="scientific">Parasphingorhabdus litoris</name>
    <dbReference type="NCBI Taxonomy" id="394733"/>
    <lineage>
        <taxon>Bacteria</taxon>
        <taxon>Pseudomonadati</taxon>
        <taxon>Pseudomonadota</taxon>
        <taxon>Alphaproteobacteria</taxon>
        <taxon>Sphingomonadales</taxon>
        <taxon>Sphingomonadaceae</taxon>
        <taxon>Parasphingorhabdus</taxon>
    </lineage>
</organism>
<keyword evidence="3" id="KW-0804">Transcription</keyword>
<dbReference type="InterPro" id="IPR018490">
    <property type="entry name" value="cNMP-bd_dom_sf"/>
</dbReference>
<feature type="domain" description="Cyclic nucleotide-binding" evidence="4">
    <location>
        <begin position="23"/>
        <end position="143"/>
    </location>
</feature>